<feature type="region of interest" description="Disordered" evidence="1">
    <location>
        <begin position="1"/>
        <end position="32"/>
    </location>
</feature>
<dbReference type="Pfam" id="PF07728">
    <property type="entry name" value="AAA_5"/>
    <property type="match status" value="1"/>
</dbReference>
<sequence length="377" mass="42204">MTEQSQPDSQPDSQQWRIFNDTGKPTSDWALPASPSWRPFGKSVLPGVDRRKQRADTFQMQPDQVDMVNAAIYLRRPLLITGKPGTGKSSLAYKVARELMLGEVLYWPITTRTTLKNGLYRYDAIGRLQETEQQVKTGQFIQDPEAIGKYITLGPLGTALLPAVKPRVLLIDEIDKSDIDLPNDLLSIFEEGWFEIPELERMKETAAEVPVRTAYSDAEESVTAGDIRYSVPEGRISCEAFPLVILTSNGERDFPPAFLRRCLRLRMAQPDKIMLGRIVSAHLDAEFEQLKKTQGEGVAQARKIAAESVREELIQTFLDRRDEGALATDQLLNAIFMVTRERSPVGSSRAKLIDTLLKHLSSAEDLEAAEDWDAGSV</sequence>
<dbReference type="GO" id="GO:0016887">
    <property type="term" value="F:ATP hydrolysis activity"/>
    <property type="evidence" value="ECO:0007669"/>
    <property type="project" value="InterPro"/>
</dbReference>
<dbReference type="CDD" id="cd00009">
    <property type="entry name" value="AAA"/>
    <property type="match status" value="1"/>
</dbReference>
<dbReference type="SUPFAM" id="SSF52540">
    <property type="entry name" value="P-loop containing nucleoside triphosphate hydrolases"/>
    <property type="match status" value="1"/>
</dbReference>
<protein>
    <submittedName>
        <fullName evidence="3">ATPase</fullName>
    </submittedName>
</protein>
<dbReference type="Gene3D" id="3.40.50.300">
    <property type="entry name" value="P-loop containing nucleotide triphosphate hydrolases"/>
    <property type="match status" value="1"/>
</dbReference>
<dbReference type="InterPro" id="IPR011704">
    <property type="entry name" value="ATPase_dyneun-rel_AAA"/>
</dbReference>
<reference evidence="4" key="1">
    <citation type="submission" date="2018-04" db="EMBL/GenBank/DDBJ databases">
        <authorList>
            <person name="Cornet L."/>
        </authorList>
    </citation>
    <scope>NUCLEOTIDE SEQUENCE [LARGE SCALE GENOMIC DNA]</scope>
</reference>
<dbReference type="InterPro" id="IPR003593">
    <property type="entry name" value="AAA+_ATPase"/>
</dbReference>
<feature type="compositionally biased region" description="Low complexity" evidence="1">
    <location>
        <begin position="1"/>
        <end position="15"/>
    </location>
</feature>
<proteinExistence type="predicted"/>
<name>A0A2W4YVM4_9CYAN</name>
<dbReference type="AlphaFoldDB" id="A0A2W4YVM4"/>
<evidence type="ECO:0000259" key="2">
    <source>
        <dbReference type="SMART" id="SM00382"/>
    </source>
</evidence>
<evidence type="ECO:0000313" key="4">
    <source>
        <dbReference type="Proteomes" id="UP000249794"/>
    </source>
</evidence>
<evidence type="ECO:0000256" key="1">
    <source>
        <dbReference type="SAM" id="MobiDB-lite"/>
    </source>
</evidence>
<dbReference type="Proteomes" id="UP000249794">
    <property type="component" value="Unassembled WGS sequence"/>
</dbReference>
<gene>
    <name evidence="3" type="ORF">DCF15_19730</name>
</gene>
<feature type="domain" description="AAA+ ATPase" evidence="2">
    <location>
        <begin position="74"/>
        <end position="271"/>
    </location>
</feature>
<reference evidence="3 4" key="2">
    <citation type="submission" date="2018-06" db="EMBL/GenBank/DDBJ databases">
        <title>Metagenomic assembly of (sub)arctic Cyanobacteria and their associated microbiome from non-axenic cultures.</title>
        <authorList>
            <person name="Baurain D."/>
        </authorList>
    </citation>
    <scope>NUCLEOTIDE SEQUENCE [LARGE SCALE GENOMIC DNA]</scope>
    <source>
        <strain evidence="3">ULC027bin1</strain>
    </source>
</reference>
<dbReference type="GO" id="GO:0005524">
    <property type="term" value="F:ATP binding"/>
    <property type="evidence" value="ECO:0007669"/>
    <property type="project" value="InterPro"/>
</dbReference>
<organism evidence="3 4">
    <name type="scientific">Phormidesmis priestleyi</name>
    <dbReference type="NCBI Taxonomy" id="268141"/>
    <lineage>
        <taxon>Bacteria</taxon>
        <taxon>Bacillati</taxon>
        <taxon>Cyanobacteriota</taxon>
        <taxon>Cyanophyceae</taxon>
        <taxon>Leptolyngbyales</taxon>
        <taxon>Leptolyngbyaceae</taxon>
        <taxon>Phormidesmis</taxon>
    </lineage>
</organism>
<dbReference type="InterPro" id="IPR027417">
    <property type="entry name" value="P-loop_NTPase"/>
</dbReference>
<accession>A0A2W4YVM4</accession>
<dbReference type="SMART" id="SM00382">
    <property type="entry name" value="AAA"/>
    <property type="match status" value="1"/>
</dbReference>
<evidence type="ECO:0000313" key="3">
    <source>
        <dbReference type="EMBL" id="PZO46858.1"/>
    </source>
</evidence>
<comment type="caution">
    <text evidence="3">The sequence shown here is derived from an EMBL/GenBank/DDBJ whole genome shotgun (WGS) entry which is preliminary data.</text>
</comment>
<dbReference type="EMBL" id="QBMP01000293">
    <property type="protein sequence ID" value="PZO46858.1"/>
    <property type="molecule type" value="Genomic_DNA"/>
</dbReference>